<dbReference type="EMBL" id="CP072385">
    <property type="protein sequence ID" value="QUC11789.1"/>
    <property type="molecule type" value="Genomic_DNA"/>
</dbReference>
<evidence type="ECO:0000256" key="6">
    <source>
        <dbReference type="SAM" id="Phobius"/>
    </source>
</evidence>
<dbReference type="InterPro" id="IPR000731">
    <property type="entry name" value="SSD"/>
</dbReference>
<accession>A0A3N4DPI8</accession>
<evidence type="ECO:0000256" key="5">
    <source>
        <dbReference type="ARBA" id="ARBA00023136"/>
    </source>
</evidence>
<evidence type="ECO:0000313" key="10">
    <source>
        <dbReference type="Proteomes" id="UP000273044"/>
    </source>
</evidence>
<feature type="domain" description="SSD" evidence="7">
    <location>
        <begin position="205"/>
        <end position="330"/>
    </location>
</feature>
<dbReference type="EMBL" id="LR134406">
    <property type="protein sequence ID" value="VEH71084.1"/>
    <property type="molecule type" value="Genomic_DNA"/>
</dbReference>
<evidence type="ECO:0000256" key="2">
    <source>
        <dbReference type="ARBA" id="ARBA00022475"/>
    </source>
</evidence>
<dbReference type="RefSeq" id="WP_041696661.1">
    <property type="nucleotide sequence ID" value="NZ_CP040007.1"/>
</dbReference>
<feature type="transmembrane region" description="Helical" evidence="6">
    <location>
        <begin position="273"/>
        <end position="296"/>
    </location>
</feature>
<dbReference type="Pfam" id="PF03176">
    <property type="entry name" value="MMPL"/>
    <property type="match status" value="2"/>
</dbReference>
<feature type="transmembrane region" description="Helical" evidence="6">
    <location>
        <begin position="552"/>
        <end position="569"/>
    </location>
</feature>
<dbReference type="PROSITE" id="PS50156">
    <property type="entry name" value="SSD"/>
    <property type="match status" value="1"/>
</dbReference>
<dbReference type="PANTHER" id="PTHR33406:SF13">
    <property type="entry name" value="MEMBRANE PROTEIN YDFJ"/>
    <property type="match status" value="1"/>
</dbReference>
<evidence type="ECO:0000313" key="9">
    <source>
        <dbReference type="EMBL" id="VEH71084.1"/>
    </source>
</evidence>
<feature type="transmembrane region" description="Helical" evidence="6">
    <location>
        <begin position="205"/>
        <end position="226"/>
    </location>
</feature>
<dbReference type="GeneID" id="64407834"/>
<organism evidence="9 10">
    <name type="scientific">Arachnia propionica</name>
    <dbReference type="NCBI Taxonomy" id="1750"/>
    <lineage>
        <taxon>Bacteria</taxon>
        <taxon>Bacillati</taxon>
        <taxon>Actinomycetota</taxon>
        <taxon>Actinomycetes</taxon>
        <taxon>Propionibacteriales</taxon>
        <taxon>Propionibacteriaceae</taxon>
        <taxon>Arachnia</taxon>
    </lineage>
</organism>
<dbReference type="Gene3D" id="1.20.1640.10">
    <property type="entry name" value="Multidrug efflux transporter AcrB transmembrane domain"/>
    <property type="match status" value="2"/>
</dbReference>
<dbReference type="GO" id="GO:0005886">
    <property type="term" value="C:plasma membrane"/>
    <property type="evidence" value="ECO:0007669"/>
    <property type="project" value="UniProtKB-SubCell"/>
</dbReference>
<comment type="subcellular location">
    <subcellularLocation>
        <location evidence="1">Cell membrane</location>
        <topology evidence="1">Multi-pass membrane protein</topology>
    </subcellularLocation>
</comment>
<keyword evidence="3 6" id="KW-0812">Transmembrane</keyword>
<evidence type="ECO:0000256" key="1">
    <source>
        <dbReference type="ARBA" id="ARBA00004651"/>
    </source>
</evidence>
<feature type="transmembrane region" description="Helical" evidence="6">
    <location>
        <begin position="518"/>
        <end position="540"/>
    </location>
</feature>
<keyword evidence="2" id="KW-1003">Cell membrane</keyword>
<keyword evidence="4 6" id="KW-1133">Transmembrane helix</keyword>
<feature type="transmembrane region" description="Helical" evidence="6">
    <location>
        <begin position="308"/>
        <end position="332"/>
    </location>
</feature>
<feature type="transmembrane region" description="Helical" evidence="6">
    <location>
        <begin position="232"/>
        <end position="252"/>
    </location>
</feature>
<sequence length="882" mass="92725">MSAQLYALGRWCFRHAKLVLASWLVIVLAVGGAALAFGGGFADVFKIPGSPSQVALDKLKMTFPQGAMTQAAAIFVAPEGGRVEDFRGVIEDTISELEAIDFVDSATSPWNERISGMVSDDGRAAIVAILIDVKGAPSNEQLAQLTAVAERMAQRLPQGATLDMGGQAFNIELPRLSVTEIAGLGVALVVLTLVLGSLVASGLPLLTAVTGVGVTMAVMLLIARLASINSTTPMLAVMLGLAVGIDYALFILSRHRNQLGEGMTAEESTARAVGTAGSAVVFAGLTVFIALLGLGVSGIPFLTVMGAFAALAIVLAVFIALTMLPALMGLLGERLRPRPKKPRRRRKPRGGGAFAWWGRVTTGHPVVVLLVVVVCLGALTIPGLGLRTALPNSGQHTEGAPDRVTYDLISQHFGVGRNGPLVLTADVISSKDPLKLVADLKEEVEAIDGVAAVPLATPNQNAEVAMLQVVPTTGPDDPATADLVQTLRDRHDQWLERYGVETAVTGMTAMQIDVNSRLVGALLPFGMLVVGLSLVLLAAVFRSVWVPVKATLGFLLSVGAAFGATKLVFNDGHLTQMVNLERGMPVISFLPILLMGILFGLAMDYEVFLVSRIREEYVHGKKPVDAIRDGMAASGPVVVAAAVIMFSVFAFFVPEGISSIKQIAFALAVGVAIDAFCVRMTLVPAVMALLGKRAWWLPRWLDKALPTFDVEGEVLTEKLKLARWPGGDHLLYAEEVAVEGLLPPTSLVLEAGNVIGVAGPVSSRTGLALALSGRLSITSGRARVAGELLPGAATAVHRRTRYADLANDPAALSALRPIPGSVAFVDSVETLDVGDERLAGLIDRFRGDGTSALVLCASSESILETLPVDGVFVVDQPVRSIR</sequence>
<proteinExistence type="predicted"/>
<feature type="transmembrane region" description="Helical" evidence="6">
    <location>
        <begin position="589"/>
        <end position="610"/>
    </location>
</feature>
<dbReference type="Proteomes" id="UP000677180">
    <property type="component" value="Chromosome"/>
</dbReference>
<dbReference type="SUPFAM" id="SSF82866">
    <property type="entry name" value="Multidrug efflux transporter AcrB transmembrane domain"/>
    <property type="match status" value="2"/>
</dbReference>
<dbReference type="InterPro" id="IPR004869">
    <property type="entry name" value="MMPL_dom"/>
</dbReference>
<reference evidence="9 10" key="1">
    <citation type="submission" date="2018-12" db="EMBL/GenBank/DDBJ databases">
        <authorList>
            <consortium name="Pathogen Informatics"/>
        </authorList>
    </citation>
    <scope>NUCLEOTIDE SEQUENCE [LARGE SCALE GENOMIC DNA]</scope>
    <source>
        <strain evidence="9 10">NCTC12967</strain>
    </source>
</reference>
<protein>
    <submittedName>
        <fullName evidence="8">MMPL family transporter</fullName>
    </submittedName>
    <submittedName>
        <fullName evidence="9">Membrane protein ydgH</fullName>
    </submittedName>
</protein>
<evidence type="ECO:0000259" key="7">
    <source>
        <dbReference type="PROSITE" id="PS50156"/>
    </source>
</evidence>
<dbReference type="Proteomes" id="UP000273044">
    <property type="component" value="Chromosome"/>
</dbReference>
<keyword evidence="10" id="KW-1185">Reference proteome</keyword>
<evidence type="ECO:0000256" key="4">
    <source>
        <dbReference type="ARBA" id="ARBA00022989"/>
    </source>
</evidence>
<feature type="transmembrane region" description="Helical" evidence="6">
    <location>
        <begin position="631"/>
        <end position="653"/>
    </location>
</feature>
<dbReference type="AlphaFoldDB" id="A0A3N4DPI8"/>
<keyword evidence="5 6" id="KW-0472">Membrane</keyword>
<gene>
    <name evidence="9" type="primary">ydgH_2</name>
    <name evidence="8" type="ORF">J5A53_03585</name>
    <name evidence="9" type="ORF">NCTC12967_02394</name>
</gene>
<reference evidence="8" key="2">
    <citation type="submission" date="2021-03" db="EMBL/GenBank/DDBJ databases">
        <title>Human Oral Microbial Genomes.</title>
        <authorList>
            <person name="Johnston C.D."/>
            <person name="Chen T."/>
            <person name="Dewhirst F.E."/>
        </authorList>
    </citation>
    <scope>NUCLEOTIDE SEQUENCE</scope>
    <source>
        <strain evidence="8">F0714</strain>
    </source>
</reference>
<dbReference type="InterPro" id="IPR050545">
    <property type="entry name" value="Mycobact_MmpL"/>
</dbReference>
<feature type="transmembrane region" description="Helical" evidence="6">
    <location>
        <begin position="181"/>
        <end position="200"/>
    </location>
</feature>
<dbReference type="PANTHER" id="PTHR33406">
    <property type="entry name" value="MEMBRANE PROTEIN MJ1562-RELATED"/>
    <property type="match status" value="1"/>
</dbReference>
<feature type="transmembrane region" description="Helical" evidence="6">
    <location>
        <begin position="665"/>
        <end position="690"/>
    </location>
</feature>
<name>A0A3N4DPI8_9ACTN</name>
<dbReference type="OrthoDB" id="7051771at2"/>
<evidence type="ECO:0000256" key="3">
    <source>
        <dbReference type="ARBA" id="ARBA00022692"/>
    </source>
</evidence>
<evidence type="ECO:0000313" key="8">
    <source>
        <dbReference type="EMBL" id="QUC11789.1"/>
    </source>
</evidence>
<feature type="transmembrane region" description="Helical" evidence="6">
    <location>
        <begin position="353"/>
        <end position="381"/>
    </location>
</feature>